<dbReference type="Gene3D" id="3.40.250.10">
    <property type="entry name" value="Rhodanese-like domain"/>
    <property type="match status" value="2"/>
</dbReference>
<evidence type="ECO:0000256" key="1">
    <source>
        <dbReference type="ARBA" id="ARBA00022737"/>
    </source>
</evidence>
<dbReference type="InterPro" id="IPR001763">
    <property type="entry name" value="Rhodanese-like_dom"/>
</dbReference>
<dbReference type="SUPFAM" id="SSF52821">
    <property type="entry name" value="Rhodanese/Cell cycle control phosphatase"/>
    <property type="match status" value="2"/>
</dbReference>
<keyword evidence="2 4" id="KW-0808">Transferase</keyword>
<feature type="domain" description="Rhodanese" evidence="3">
    <location>
        <begin position="196"/>
        <end position="315"/>
    </location>
</feature>
<dbReference type="GO" id="GO:0004792">
    <property type="term" value="F:thiosulfate-cyanide sulfurtransferase activity"/>
    <property type="evidence" value="ECO:0007669"/>
    <property type="project" value="InterPro"/>
</dbReference>
<evidence type="ECO:0000259" key="3">
    <source>
        <dbReference type="PROSITE" id="PS50206"/>
    </source>
</evidence>
<evidence type="ECO:0000313" key="5">
    <source>
        <dbReference type="Proteomes" id="UP000186914"/>
    </source>
</evidence>
<gene>
    <name evidence="4" type="ORF">SAMN05421858_0689</name>
</gene>
<proteinExistence type="predicted"/>
<dbReference type="InterPro" id="IPR001307">
    <property type="entry name" value="Thiosulphate_STrfase_CS"/>
</dbReference>
<dbReference type="CDD" id="cd01449">
    <property type="entry name" value="TST_Repeat_2"/>
    <property type="match status" value="1"/>
</dbReference>
<dbReference type="EMBL" id="FTNO01000001">
    <property type="protein sequence ID" value="SIQ88404.1"/>
    <property type="molecule type" value="Genomic_DNA"/>
</dbReference>
<dbReference type="PROSITE" id="PS00683">
    <property type="entry name" value="RHODANESE_2"/>
    <property type="match status" value="1"/>
</dbReference>
<dbReference type="InterPro" id="IPR051126">
    <property type="entry name" value="Thiosulfate_sulfurtransferase"/>
</dbReference>
<dbReference type="CDD" id="cd01448">
    <property type="entry name" value="TST_Repeat_1"/>
    <property type="match status" value="1"/>
</dbReference>
<keyword evidence="5" id="KW-1185">Reference proteome</keyword>
<evidence type="ECO:0000256" key="2">
    <source>
        <dbReference type="RuleBase" id="RU000507"/>
    </source>
</evidence>
<dbReference type="Proteomes" id="UP000186914">
    <property type="component" value="Unassembled WGS sequence"/>
</dbReference>
<keyword evidence="1" id="KW-0677">Repeat</keyword>
<dbReference type="PANTHER" id="PTHR43855:SF1">
    <property type="entry name" value="THIOSULFATE SULFURTRANSFERASE"/>
    <property type="match status" value="1"/>
</dbReference>
<reference evidence="5" key="1">
    <citation type="submission" date="2017-01" db="EMBL/GenBank/DDBJ databases">
        <authorList>
            <person name="Varghese N."/>
            <person name="Submissions S."/>
        </authorList>
    </citation>
    <scope>NUCLEOTIDE SEQUENCE [LARGE SCALE GENOMIC DNA]</scope>
    <source>
        <strain evidence="5">CGMCC 1.7737</strain>
    </source>
</reference>
<organism evidence="4 5">
    <name type="scientific">Haladaptatus litoreus</name>
    <dbReference type="NCBI Taxonomy" id="553468"/>
    <lineage>
        <taxon>Archaea</taxon>
        <taxon>Methanobacteriati</taxon>
        <taxon>Methanobacteriota</taxon>
        <taxon>Stenosarchaea group</taxon>
        <taxon>Halobacteria</taxon>
        <taxon>Halobacteriales</taxon>
        <taxon>Haladaptataceae</taxon>
        <taxon>Haladaptatus</taxon>
    </lineage>
</organism>
<protein>
    <recommendedName>
        <fullName evidence="2">Sulfurtransferase</fullName>
    </recommendedName>
</protein>
<feature type="domain" description="Rhodanese" evidence="3">
    <location>
        <begin position="50"/>
        <end position="166"/>
    </location>
</feature>
<dbReference type="InterPro" id="IPR036873">
    <property type="entry name" value="Rhodanese-like_dom_sf"/>
</dbReference>
<accession>A0A1N6WE99</accession>
<dbReference type="PROSITE" id="PS50206">
    <property type="entry name" value="RHODANESE_3"/>
    <property type="match status" value="2"/>
</dbReference>
<dbReference type="PANTHER" id="PTHR43855">
    <property type="entry name" value="THIOSULFATE SULFURTRANSFERASE"/>
    <property type="match status" value="1"/>
</dbReference>
<dbReference type="AlphaFoldDB" id="A0A1N6WE99"/>
<dbReference type="SMART" id="SM00450">
    <property type="entry name" value="RHOD"/>
    <property type="match status" value="2"/>
</dbReference>
<sequence>METKRSCNCDELAANVLTFPAVHPSMPDYANDVLVSAEWVEDNTEAFQSDDSDYRLVEVNSPESPDSDFPSRYDEGHIPGAIGMQWDEDLSDETERDILKKEDFEQVVGDAGISEDSTVVFYGDGWIPNWFALFAYWEFKYYGHEDARVLNGGKDYWVENGHELTDEEPDFPEVEYHARGPFEGIRAYKDDVDKALESGLPLVDVRSPEEFTGEIIAPEGLNETAQRAGHIPGASNIPVAQVLADDGRFKSAEELRDLYSDHDVDGEESVIAYCRVGERSSIEWFALHELLGFDDVRNYDGSWTEWGNLVRAPIETGEEE</sequence>
<name>A0A1N6WE99_9EURY</name>
<keyword evidence="4" id="KW-0670">Pyruvate</keyword>
<dbReference type="Pfam" id="PF00581">
    <property type="entry name" value="Rhodanese"/>
    <property type="match status" value="2"/>
</dbReference>
<evidence type="ECO:0000313" key="4">
    <source>
        <dbReference type="EMBL" id="SIQ88404.1"/>
    </source>
</evidence>